<gene>
    <name evidence="1" type="ORF">LCGC14_2355160</name>
</gene>
<comment type="caution">
    <text evidence="1">The sequence shown here is derived from an EMBL/GenBank/DDBJ whole genome shotgun (WGS) entry which is preliminary data.</text>
</comment>
<dbReference type="EMBL" id="LAZR01034366">
    <property type="protein sequence ID" value="KKL45493.1"/>
    <property type="molecule type" value="Genomic_DNA"/>
</dbReference>
<name>A0A0F9C7Y5_9ZZZZ</name>
<sequence>MADTYIGECKMCCIETDLIHGICGECALKKEETMIKDLVTKILYKEGHLVDWGYREADANSA</sequence>
<feature type="non-terminal residue" evidence="1">
    <location>
        <position position="62"/>
    </location>
</feature>
<protein>
    <submittedName>
        <fullName evidence="1">Uncharacterized protein</fullName>
    </submittedName>
</protein>
<proteinExistence type="predicted"/>
<dbReference type="AlphaFoldDB" id="A0A0F9C7Y5"/>
<evidence type="ECO:0000313" key="1">
    <source>
        <dbReference type="EMBL" id="KKL45493.1"/>
    </source>
</evidence>
<organism evidence="1">
    <name type="scientific">marine sediment metagenome</name>
    <dbReference type="NCBI Taxonomy" id="412755"/>
    <lineage>
        <taxon>unclassified sequences</taxon>
        <taxon>metagenomes</taxon>
        <taxon>ecological metagenomes</taxon>
    </lineage>
</organism>
<accession>A0A0F9C7Y5</accession>
<reference evidence="1" key="1">
    <citation type="journal article" date="2015" name="Nature">
        <title>Complex archaea that bridge the gap between prokaryotes and eukaryotes.</title>
        <authorList>
            <person name="Spang A."/>
            <person name="Saw J.H."/>
            <person name="Jorgensen S.L."/>
            <person name="Zaremba-Niedzwiedzka K."/>
            <person name="Martijn J."/>
            <person name="Lind A.E."/>
            <person name="van Eijk R."/>
            <person name="Schleper C."/>
            <person name="Guy L."/>
            <person name="Ettema T.J."/>
        </authorList>
    </citation>
    <scope>NUCLEOTIDE SEQUENCE</scope>
</reference>